<evidence type="ECO:0000313" key="2">
    <source>
        <dbReference type="Proteomes" id="UP001220022"/>
    </source>
</evidence>
<dbReference type="RefSeq" id="WP_275814735.1">
    <property type="nucleotide sequence ID" value="NZ_BAAANM010000023.1"/>
</dbReference>
<proteinExistence type="predicted"/>
<evidence type="ECO:0000313" key="1">
    <source>
        <dbReference type="EMBL" id="MDF2257162.1"/>
    </source>
</evidence>
<name>A0ABT5Z0F7_9ACTN</name>
<gene>
    <name evidence="1" type="ORF">P2L57_15905</name>
</gene>
<organism evidence="1 2">
    <name type="scientific">Streptantibioticus ferralitis</name>
    <dbReference type="NCBI Taxonomy" id="236510"/>
    <lineage>
        <taxon>Bacteria</taxon>
        <taxon>Bacillati</taxon>
        <taxon>Actinomycetota</taxon>
        <taxon>Actinomycetes</taxon>
        <taxon>Kitasatosporales</taxon>
        <taxon>Streptomycetaceae</taxon>
        <taxon>Streptantibioticus</taxon>
    </lineage>
</organism>
<keyword evidence="2" id="KW-1185">Reference proteome</keyword>
<comment type="caution">
    <text evidence="1">The sequence shown here is derived from an EMBL/GenBank/DDBJ whole genome shotgun (WGS) entry which is preliminary data.</text>
</comment>
<sequence>MTPDTTDQVARLAQQREDLATQRRRIEQAYALAVLDHMAATVRQMCPEAAYVTFAYYGKTRALDLHGALGAAASQISPLPWLWDACDSGGEHPLDHYSDKLEVDLQQALEPYDSPAWATVSRNAAAEGNSWLLELPPADRAVHIADLIRQYHPEATAVVVDRRNAGGRVIEIIEGIAEDGTDQRTTRRRWSRECDDTIAALVAQIFALPTLADKHLVPAGSAYRHPYGSSPSDLVCLMPLPSA</sequence>
<dbReference type="EMBL" id="JARHTQ010000009">
    <property type="protein sequence ID" value="MDF2257162.1"/>
    <property type="molecule type" value="Genomic_DNA"/>
</dbReference>
<dbReference type="Proteomes" id="UP001220022">
    <property type="component" value="Unassembled WGS sequence"/>
</dbReference>
<reference evidence="1 2" key="1">
    <citation type="submission" date="2023-03" db="EMBL/GenBank/DDBJ databases">
        <title>Draft genome sequence of type strain Streptomyces ferralitis JCM 14344.</title>
        <authorList>
            <person name="Klaysubun C."/>
            <person name="Duangmal K."/>
        </authorList>
    </citation>
    <scope>NUCLEOTIDE SEQUENCE [LARGE SCALE GENOMIC DNA]</scope>
    <source>
        <strain evidence="1 2">JCM 14344</strain>
    </source>
</reference>
<protein>
    <submittedName>
        <fullName evidence="1">Uncharacterized protein</fullName>
    </submittedName>
</protein>
<accession>A0ABT5Z0F7</accession>